<evidence type="ECO:0000313" key="1">
    <source>
        <dbReference type="EMBL" id="VAX40365.1"/>
    </source>
</evidence>
<dbReference type="EMBL" id="UOGK01000381">
    <property type="protein sequence ID" value="VAX40365.1"/>
    <property type="molecule type" value="Genomic_DNA"/>
</dbReference>
<name>A0A3B1E3Q5_9ZZZZ</name>
<proteinExistence type="predicted"/>
<protein>
    <submittedName>
        <fullName evidence="1">Uncharacterized protein</fullName>
    </submittedName>
</protein>
<accession>A0A3B1E3Q5</accession>
<reference evidence="1" key="1">
    <citation type="submission" date="2018-06" db="EMBL/GenBank/DDBJ databases">
        <authorList>
            <person name="Zhirakovskaya E."/>
        </authorList>
    </citation>
    <scope>NUCLEOTIDE SEQUENCE</scope>
</reference>
<dbReference type="Gene3D" id="3.55.50.30">
    <property type="match status" value="1"/>
</dbReference>
<feature type="non-terminal residue" evidence="1">
    <location>
        <position position="142"/>
    </location>
</feature>
<organism evidence="1">
    <name type="scientific">hydrothermal vent metagenome</name>
    <dbReference type="NCBI Taxonomy" id="652676"/>
    <lineage>
        <taxon>unclassified sequences</taxon>
        <taxon>metagenomes</taxon>
        <taxon>ecological metagenomes</taxon>
    </lineage>
</organism>
<dbReference type="AlphaFoldDB" id="A0A3B1E3Q5"/>
<gene>
    <name evidence="1" type="ORF">MNBD_PLANCTO03-2466</name>
</gene>
<sequence length="142" mass="15196">MNPRARTRAAVVASLIASAGGAASAFALQDGALPPDVAPASVPVEQPAEGQALAVQLSDDVRIHFQFKDTPFTLVLDFFSRETGLPIIREAPVPAGSMTFIGGTEYSFEESLSILNLNLRLHGVALRREKNFLYLSTIKDAV</sequence>